<evidence type="ECO:0000259" key="7">
    <source>
        <dbReference type="PROSITE" id="PS50983"/>
    </source>
</evidence>
<evidence type="ECO:0000256" key="6">
    <source>
        <dbReference type="SAM" id="SignalP"/>
    </source>
</evidence>
<dbReference type="GO" id="GO:1901678">
    <property type="term" value="P:iron coordination entity transport"/>
    <property type="evidence" value="ECO:0007669"/>
    <property type="project" value="UniProtKB-ARBA"/>
</dbReference>
<evidence type="ECO:0000256" key="1">
    <source>
        <dbReference type="ARBA" id="ARBA00004196"/>
    </source>
</evidence>
<organism evidence="8 9">
    <name type="scientific">Roseivivax halodurans JCM 10272</name>
    <dbReference type="NCBI Taxonomy" id="1449350"/>
    <lineage>
        <taxon>Bacteria</taxon>
        <taxon>Pseudomonadati</taxon>
        <taxon>Pseudomonadota</taxon>
        <taxon>Alphaproteobacteria</taxon>
        <taxon>Rhodobacterales</taxon>
        <taxon>Roseobacteraceae</taxon>
        <taxon>Roseivivax</taxon>
    </lineage>
</organism>
<feature type="chain" id="PRO_5013175556" description="Fe/B12 periplasmic-binding domain-containing protein" evidence="6">
    <location>
        <begin position="16"/>
        <end position="298"/>
    </location>
</feature>
<feature type="domain" description="Fe/B12 periplasmic-binding" evidence="7">
    <location>
        <begin position="36"/>
        <end position="298"/>
    </location>
</feature>
<name>X7EC68_9RHOB</name>
<dbReference type="eggNOG" id="COG0614">
    <property type="taxonomic scope" value="Bacteria"/>
</dbReference>
<proteinExistence type="inferred from homology"/>
<evidence type="ECO:0000313" key="9">
    <source>
        <dbReference type="Proteomes" id="UP000022447"/>
    </source>
</evidence>
<protein>
    <recommendedName>
        <fullName evidence="7">Fe/B12 periplasmic-binding domain-containing protein</fullName>
    </recommendedName>
</protein>
<evidence type="ECO:0000256" key="5">
    <source>
        <dbReference type="ARBA" id="ARBA00022729"/>
    </source>
</evidence>
<gene>
    <name evidence="8" type="ORF">OCH239_10330</name>
</gene>
<comment type="similarity">
    <text evidence="2">Belongs to the bacterial solute-binding protein 8 family.</text>
</comment>
<keyword evidence="4" id="KW-0408">Iron</keyword>
<dbReference type="PANTHER" id="PTHR30532:SF1">
    <property type="entry name" value="IRON(3+)-HYDROXAMATE-BINDING PROTEIN FHUD"/>
    <property type="match status" value="1"/>
</dbReference>
<dbReference type="GO" id="GO:0030288">
    <property type="term" value="C:outer membrane-bounded periplasmic space"/>
    <property type="evidence" value="ECO:0007669"/>
    <property type="project" value="TreeGrafter"/>
</dbReference>
<keyword evidence="9" id="KW-1185">Reference proteome</keyword>
<dbReference type="PROSITE" id="PS50983">
    <property type="entry name" value="FE_B12_PBP"/>
    <property type="match status" value="1"/>
</dbReference>
<dbReference type="Proteomes" id="UP000022447">
    <property type="component" value="Unassembled WGS sequence"/>
</dbReference>
<dbReference type="Pfam" id="PF01497">
    <property type="entry name" value="Peripla_BP_2"/>
    <property type="match status" value="1"/>
</dbReference>
<dbReference type="SUPFAM" id="SSF53807">
    <property type="entry name" value="Helical backbone' metal receptor"/>
    <property type="match status" value="1"/>
</dbReference>
<evidence type="ECO:0000313" key="8">
    <source>
        <dbReference type="EMBL" id="ETX13435.1"/>
    </source>
</evidence>
<dbReference type="OrthoDB" id="8370650at2"/>
<dbReference type="RefSeq" id="WP_051489549.1">
    <property type="nucleotide sequence ID" value="NZ_JALZ01000026.1"/>
</dbReference>
<dbReference type="AlphaFoldDB" id="X7EC68"/>
<keyword evidence="4" id="KW-0406">Ion transport</keyword>
<accession>X7EC68</accession>
<dbReference type="EMBL" id="JALZ01000026">
    <property type="protein sequence ID" value="ETX13435.1"/>
    <property type="molecule type" value="Genomic_DNA"/>
</dbReference>
<dbReference type="InterPro" id="IPR051313">
    <property type="entry name" value="Bact_iron-sidero_bind"/>
</dbReference>
<dbReference type="PRINTS" id="PR01715">
    <property type="entry name" value="FERRIBNDNGPP"/>
</dbReference>
<comment type="caution">
    <text evidence="8">The sequence shown here is derived from an EMBL/GenBank/DDBJ whole genome shotgun (WGS) entry which is preliminary data.</text>
</comment>
<reference evidence="8 9" key="1">
    <citation type="submission" date="2014-01" db="EMBL/GenBank/DDBJ databases">
        <title>Roseivivax halodurans JCM 10272 Genome Sequencing.</title>
        <authorList>
            <person name="Lai Q."/>
            <person name="Li G."/>
            <person name="Shao Z."/>
        </authorList>
    </citation>
    <scope>NUCLEOTIDE SEQUENCE [LARGE SCALE GENOMIC DNA]</scope>
    <source>
        <strain evidence="8 9">JCM 10272</strain>
    </source>
</reference>
<dbReference type="Gene3D" id="3.40.50.1980">
    <property type="entry name" value="Nitrogenase molybdenum iron protein domain"/>
    <property type="match status" value="2"/>
</dbReference>
<dbReference type="CDD" id="cd01146">
    <property type="entry name" value="FhuD"/>
    <property type="match status" value="1"/>
</dbReference>
<dbReference type="PANTHER" id="PTHR30532">
    <property type="entry name" value="IRON III DICITRATE-BINDING PERIPLASMIC PROTEIN"/>
    <property type="match status" value="1"/>
</dbReference>
<sequence>MIRMLALAFVLLANAAGALTIEDRRGPQEFASIPERIVVLDWALAEQVLDLGVVPVGAPELDLYRDWVAQPEMPDGVEDVGLRTEPNLERIAALNPDVIIASDAPPEDVARLERIAPVVVFDAWSADHDNVAASEGIFLEIASLTDRTETAEAMIDAMEGELQELRTWLGEAFGGSIPETAVIRLNDGASVWIYGANSIPVAALEALGIENALPQPPSRWGVAQKQVDALAAVENGALIAIRPHMAGDALFETPLWRFLPAVQQGMFAETDPVWSYGGYMSLLRHARAFHDALLPLSE</sequence>
<dbReference type="STRING" id="1449350.OCH239_10330"/>
<comment type="subcellular location">
    <subcellularLocation>
        <location evidence="1">Cell envelope</location>
    </subcellularLocation>
</comment>
<evidence type="ECO:0000256" key="3">
    <source>
        <dbReference type="ARBA" id="ARBA00022448"/>
    </source>
</evidence>
<feature type="signal peptide" evidence="6">
    <location>
        <begin position="1"/>
        <end position="15"/>
    </location>
</feature>
<keyword evidence="3" id="KW-0813">Transport</keyword>
<dbReference type="PATRIC" id="fig|1449350.3.peg.3395"/>
<dbReference type="InterPro" id="IPR002491">
    <property type="entry name" value="ABC_transptr_periplasmic_BD"/>
</dbReference>
<evidence type="ECO:0000256" key="4">
    <source>
        <dbReference type="ARBA" id="ARBA00022496"/>
    </source>
</evidence>
<keyword evidence="4" id="KW-0410">Iron transport</keyword>
<keyword evidence="5 6" id="KW-0732">Signal</keyword>
<evidence type="ECO:0000256" key="2">
    <source>
        <dbReference type="ARBA" id="ARBA00008814"/>
    </source>
</evidence>